<dbReference type="Pfam" id="PF22677">
    <property type="entry name" value="Ble-like_N"/>
    <property type="match status" value="1"/>
</dbReference>
<accession>A0A1G7P6Y9</accession>
<dbReference type="PANTHER" id="PTHR36503">
    <property type="entry name" value="BLR2520 PROTEIN"/>
    <property type="match status" value="1"/>
</dbReference>
<sequence>MTKSLWINLPVKDINKSKAFFRQLGFTLNLQYGVREDSACFLVGESNLVIMLFEEDLYESFVGTSIADKRNGSEVLFSFDAESPEEVDSLAQKVVAAGGTLYGEPGYKDGWMYGCGFVDLDGQKWNILYMDMSKMPLG</sequence>
<dbReference type="Proteomes" id="UP000199643">
    <property type="component" value="Unassembled WGS sequence"/>
</dbReference>
<dbReference type="Gene3D" id="3.10.180.10">
    <property type="entry name" value="2,3-Dihydroxybiphenyl 1,2-Dioxygenase, domain 1"/>
    <property type="match status" value="1"/>
</dbReference>
<dbReference type="AlphaFoldDB" id="A0A1G7P6Y9"/>
<evidence type="ECO:0000259" key="1">
    <source>
        <dbReference type="Pfam" id="PF22677"/>
    </source>
</evidence>
<dbReference type="InterPro" id="IPR053863">
    <property type="entry name" value="Glyoxy/Ble-like_N"/>
</dbReference>
<protein>
    <recommendedName>
        <fullName evidence="1">Glyoxalase/Bleomycin resistance-like N-terminal domain-containing protein</fullName>
    </recommendedName>
</protein>
<dbReference type="SUPFAM" id="SSF54593">
    <property type="entry name" value="Glyoxalase/Bleomycin resistance protein/Dihydroxybiphenyl dioxygenase"/>
    <property type="match status" value="1"/>
</dbReference>
<reference evidence="3" key="1">
    <citation type="submission" date="2016-10" db="EMBL/GenBank/DDBJ databases">
        <authorList>
            <person name="Varghese N."/>
            <person name="Submissions S."/>
        </authorList>
    </citation>
    <scope>NUCLEOTIDE SEQUENCE [LARGE SCALE GENOMIC DNA]</scope>
    <source>
        <strain evidence="3">DSM 17933</strain>
    </source>
</reference>
<dbReference type="RefSeq" id="WP_090496618.1">
    <property type="nucleotide sequence ID" value="NZ_FNCH01000001.1"/>
</dbReference>
<evidence type="ECO:0000313" key="3">
    <source>
        <dbReference type="Proteomes" id="UP000199643"/>
    </source>
</evidence>
<organism evidence="2 3">
    <name type="scientific">Pedobacter terrae</name>
    <dbReference type="NCBI Taxonomy" id="405671"/>
    <lineage>
        <taxon>Bacteria</taxon>
        <taxon>Pseudomonadati</taxon>
        <taxon>Bacteroidota</taxon>
        <taxon>Sphingobacteriia</taxon>
        <taxon>Sphingobacteriales</taxon>
        <taxon>Sphingobacteriaceae</taxon>
        <taxon>Pedobacter</taxon>
    </lineage>
</organism>
<keyword evidence="3" id="KW-1185">Reference proteome</keyword>
<dbReference type="InterPro" id="IPR029068">
    <property type="entry name" value="Glyas_Bleomycin-R_OHBP_Dase"/>
</dbReference>
<evidence type="ECO:0000313" key="2">
    <source>
        <dbReference type="EMBL" id="SDF82096.1"/>
    </source>
</evidence>
<dbReference type="EMBL" id="FNCH01000001">
    <property type="protein sequence ID" value="SDF82096.1"/>
    <property type="molecule type" value="Genomic_DNA"/>
</dbReference>
<dbReference type="OrthoDB" id="9798430at2"/>
<gene>
    <name evidence="2" type="ORF">SAMN05421827_101658</name>
</gene>
<dbReference type="PANTHER" id="PTHR36503:SF2">
    <property type="entry name" value="BLR2408 PROTEIN"/>
    <property type="match status" value="1"/>
</dbReference>
<proteinExistence type="predicted"/>
<feature type="domain" description="Glyoxalase/Bleomycin resistance-like N-terminal" evidence="1">
    <location>
        <begin position="3"/>
        <end position="29"/>
    </location>
</feature>
<name>A0A1G7P6Y9_9SPHI</name>